<comment type="similarity">
    <text evidence="3">Belongs to the flavoprotein pyridine nucleotide cytochrome reductase family.</text>
</comment>
<feature type="region of interest" description="Disordered" evidence="9">
    <location>
        <begin position="54"/>
        <end position="130"/>
    </location>
</feature>
<dbReference type="InterPro" id="IPR039261">
    <property type="entry name" value="FNR_nucleotide-bd"/>
</dbReference>
<comment type="subcellular location">
    <subcellularLocation>
        <location evidence="2">Membrane</location>
    </subcellularLocation>
</comment>
<evidence type="ECO:0000256" key="1">
    <source>
        <dbReference type="ARBA" id="ARBA00001974"/>
    </source>
</evidence>
<accession>A0AAN6Q748</accession>
<evidence type="ECO:0000256" key="4">
    <source>
        <dbReference type="ARBA" id="ARBA00022630"/>
    </source>
</evidence>
<dbReference type="Gene3D" id="3.40.50.80">
    <property type="entry name" value="Nucleotide-binding domain of ferredoxin-NADP reductase (FNR) module"/>
    <property type="match status" value="1"/>
</dbReference>
<comment type="cofactor">
    <cofactor evidence="1 8">
        <name>FAD</name>
        <dbReference type="ChEBI" id="CHEBI:57692"/>
    </cofactor>
</comment>
<organism evidence="11 12">
    <name type="scientific">Parathielavia hyrcaniae</name>
    <dbReference type="NCBI Taxonomy" id="113614"/>
    <lineage>
        <taxon>Eukaryota</taxon>
        <taxon>Fungi</taxon>
        <taxon>Dikarya</taxon>
        <taxon>Ascomycota</taxon>
        <taxon>Pezizomycotina</taxon>
        <taxon>Sordariomycetes</taxon>
        <taxon>Sordariomycetidae</taxon>
        <taxon>Sordariales</taxon>
        <taxon>Chaetomiaceae</taxon>
        <taxon>Parathielavia</taxon>
    </lineage>
</organism>
<proteinExistence type="inferred from homology"/>
<dbReference type="InterPro" id="IPR017938">
    <property type="entry name" value="Riboflavin_synthase-like_b-brl"/>
</dbReference>
<name>A0AAN6Q748_9PEZI</name>
<dbReference type="InterPro" id="IPR008333">
    <property type="entry name" value="Cbr1-like_FAD-bd_dom"/>
</dbReference>
<evidence type="ECO:0000313" key="12">
    <source>
        <dbReference type="Proteomes" id="UP001305647"/>
    </source>
</evidence>
<evidence type="ECO:0000256" key="9">
    <source>
        <dbReference type="SAM" id="MobiDB-lite"/>
    </source>
</evidence>
<gene>
    <name evidence="11" type="ORF">N658DRAFT_418765</name>
</gene>
<dbReference type="Gene3D" id="2.40.30.10">
    <property type="entry name" value="Translation factors"/>
    <property type="match status" value="1"/>
</dbReference>
<dbReference type="InterPro" id="IPR001433">
    <property type="entry name" value="OxRdtase_FAD/NAD-bd"/>
</dbReference>
<comment type="caution">
    <text evidence="11">The sequence shown here is derived from an EMBL/GenBank/DDBJ whole genome shotgun (WGS) entry which is preliminary data.</text>
</comment>
<evidence type="ECO:0000256" key="7">
    <source>
        <dbReference type="ARBA" id="ARBA00023136"/>
    </source>
</evidence>
<keyword evidence="6" id="KW-0560">Oxidoreductase</keyword>
<dbReference type="Proteomes" id="UP001305647">
    <property type="component" value="Unassembled WGS sequence"/>
</dbReference>
<evidence type="ECO:0000256" key="5">
    <source>
        <dbReference type="ARBA" id="ARBA00022827"/>
    </source>
</evidence>
<dbReference type="GO" id="GO:0016491">
    <property type="term" value="F:oxidoreductase activity"/>
    <property type="evidence" value="ECO:0007669"/>
    <property type="project" value="UniProtKB-KW"/>
</dbReference>
<keyword evidence="12" id="KW-1185">Reference proteome</keyword>
<dbReference type="Pfam" id="PF00175">
    <property type="entry name" value="NAD_binding_1"/>
    <property type="match status" value="1"/>
</dbReference>
<dbReference type="PANTHER" id="PTHR19370:SF189">
    <property type="entry name" value="CYTOCHROME C MITOCHONDRIAL IMPORT FACTOR CYC2"/>
    <property type="match status" value="1"/>
</dbReference>
<evidence type="ECO:0000256" key="3">
    <source>
        <dbReference type="ARBA" id="ARBA00006105"/>
    </source>
</evidence>
<feature type="domain" description="FAD-binding FR-type" evidence="10">
    <location>
        <begin position="171"/>
        <end position="291"/>
    </location>
</feature>
<evidence type="ECO:0000256" key="2">
    <source>
        <dbReference type="ARBA" id="ARBA00004370"/>
    </source>
</evidence>
<reference evidence="11" key="2">
    <citation type="submission" date="2023-05" db="EMBL/GenBank/DDBJ databases">
        <authorList>
            <consortium name="Lawrence Berkeley National Laboratory"/>
            <person name="Steindorff A."/>
            <person name="Hensen N."/>
            <person name="Bonometti L."/>
            <person name="Westerberg I."/>
            <person name="Brannstrom I.O."/>
            <person name="Guillou S."/>
            <person name="Cros-Aarteil S."/>
            <person name="Calhoun S."/>
            <person name="Haridas S."/>
            <person name="Kuo A."/>
            <person name="Mondo S."/>
            <person name="Pangilinan J."/>
            <person name="Riley R."/>
            <person name="Labutti K."/>
            <person name="Andreopoulos B."/>
            <person name="Lipzen A."/>
            <person name="Chen C."/>
            <person name="Yanf M."/>
            <person name="Daum C."/>
            <person name="Ng V."/>
            <person name="Clum A."/>
            <person name="Ohm R."/>
            <person name="Martin F."/>
            <person name="Silar P."/>
            <person name="Natvig D."/>
            <person name="Lalanne C."/>
            <person name="Gautier V."/>
            <person name="Ament-Velasquez S.L."/>
            <person name="Kruys A."/>
            <person name="Hutchinson M.I."/>
            <person name="Powell A.J."/>
            <person name="Barry K."/>
            <person name="Miller A.N."/>
            <person name="Grigoriev I.V."/>
            <person name="Debuchy R."/>
            <person name="Gladieux P."/>
            <person name="Thoren M.H."/>
            <person name="Johannesson H."/>
        </authorList>
    </citation>
    <scope>NUCLEOTIDE SEQUENCE</scope>
    <source>
        <strain evidence="11">CBS 757.83</strain>
    </source>
</reference>
<sequence length="540" mass="58461">MRQTFIHLHSRSPTTSATASRCLNSVQNASLSLRASCQPSSPLHRFPHRAFHITIPNNRRPPPTKETKPRFRFDSNSSILYQAPKNGKPRQNRQPPPPHPQPLLNEYQKGKPSSRPNPLQTPPTPRHKKQTWSIKAAALVVLTTAALALASDAILSTAGQSSSSPKPLNKDTFVPFTITAREQVSPTAFLLTLEPAGSTAGSVGAHVIQRAWDHGLWSVEVKQPELQVARDYTPLPPSSTPVPSEGLSEGDGKLRLYIRRMEKGEVSGYLARLGVGDTVELRGPRLGLDVRRRVGVDEDGDGALRKEKKEKRQKKKVVFFAGGTGIAPALQAARALLDHPGVEMEVVWANRRREDCVGCGGGEQKGPVVAMMEELRRRYGERFRYSCTVDEEGSFIDAGTVARLAQASTSAPAPALRGSTWGLWSSTGGRNSTEVSAPATAVNTDDCSYHSAQKLVLSDDRDTPAGADGQSCQCKDNDGNPVKGGKNLLVFSGPDGFMAHYVGAKVWAGGKELQGPVKGVVGDLKQKYPSLGEDRLILKM</sequence>
<feature type="binding site" evidence="8">
    <location>
        <position position="266"/>
    </location>
    <ligand>
        <name>FAD</name>
        <dbReference type="ChEBI" id="CHEBI:57692"/>
    </ligand>
</feature>
<dbReference type="GO" id="GO:0005739">
    <property type="term" value="C:mitochondrion"/>
    <property type="evidence" value="ECO:0007669"/>
    <property type="project" value="TreeGrafter"/>
</dbReference>
<protein>
    <recommendedName>
        <fullName evidence="10">FAD-binding FR-type domain-containing protein</fullName>
    </recommendedName>
</protein>
<evidence type="ECO:0000313" key="11">
    <source>
        <dbReference type="EMBL" id="KAK4104843.1"/>
    </source>
</evidence>
<dbReference type="SUPFAM" id="SSF52343">
    <property type="entry name" value="Ferredoxin reductase-like, C-terminal NADP-linked domain"/>
    <property type="match status" value="1"/>
</dbReference>
<dbReference type="Pfam" id="PF00970">
    <property type="entry name" value="FAD_binding_6"/>
    <property type="match status" value="1"/>
</dbReference>
<dbReference type="AlphaFoldDB" id="A0AAN6Q748"/>
<keyword evidence="4 8" id="KW-0285">Flavoprotein</keyword>
<keyword evidence="5 8" id="KW-0274">FAD</keyword>
<evidence type="ECO:0000259" key="10">
    <source>
        <dbReference type="PROSITE" id="PS51384"/>
    </source>
</evidence>
<feature type="binding site" evidence="8">
    <location>
        <position position="230"/>
    </location>
    <ligand>
        <name>FAD</name>
        <dbReference type="ChEBI" id="CHEBI:57692"/>
    </ligand>
</feature>
<keyword evidence="7" id="KW-0472">Membrane</keyword>
<reference evidence="11" key="1">
    <citation type="journal article" date="2023" name="Mol. Phylogenet. Evol.">
        <title>Genome-scale phylogeny and comparative genomics of the fungal order Sordariales.</title>
        <authorList>
            <person name="Hensen N."/>
            <person name="Bonometti L."/>
            <person name="Westerberg I."/>
            <person name="Brannstrom I.O."/>
            <person name="Guillou S."/>
            <person name="Cros-Aarteil S."/>
            <person name="Calhoun S."/>
            <person name="Haridas S."/>
            <person name="Kuo A."/>
            <person name="Mondo S."/>
            <person name="Pangilinan J."/>
            <person name="Riley R."/>
            <person name="LaButti K."/>
            <person name="Andreopoulos B."/>
            <person name="Lipzen A."/>
            <person name="Chen C."/>
            <person name="Yan M."/>
            <person name="Daum C."/>
            <person name="Ng V."/>
            <person name="Clum A."/>
            <person name="Steindorff A."/>
            <person name="Ohm R.A."/>
            <person name="Martin F."/>
            <person name="Silar P."/>
            <person name="Natvig D.O."/>
            <person name="Lalanne C."/>
            <person name="Gautier V."/>
            <person name="Ament-Velasquez S.L."/>
            <person name="Kruys A."/>
            <person name="Hutchinson M.I."/>
            <person name="Powell A.J."/>
            <person name="Barry K."/>
            <person name="Miller A.N."/>
            <person name="Grigoriev I.V."/>
            <person name="Debuchy R."/>
            <person name="Gladieux P."/>
            <person name="Hiltunen Thoren M."/>
            <person name="Johannesson H."/>
        </authorList>
    </citation>
    <scope>NUCLEOTIDE SEQUENCE</scope>
    <source>
        <strain evidence="11">CBS 757.83</strain>
    </source>
</reference>
<dbReference type="InterPro" id="IPR017927">
    <property type="entry name" value="FAD-bd_FR_type"/>
</dbReference>
<evidence type="ECO:0000256" key="6">
    <source>
        <dbReference type="ARBA" id="ARBA00023002"/>
    </source>
</evidence>
<dbReference type="EMBL" id="MU863626">
    <property type="protein sequence ID" value="KAK4104843.1"/>
    <property type="molecule type" value="Genomic_DNA"/>
</dbReference>
<dbReference type="PANTHER" id="PTHR19370">
    <property type="entry name" value="NADH-CYTOCHROME B5 REDUCTASE"/>
    <property type="match status" value="1"/>
</dbReference>
<feature type="compositionally biased region" description="Basic and acidic residues" evidence="9">
    <location>
        <begin position="63"/>
        <end position="73"/>
    </location>
</feature>
<feature type="binding site" evidence="8">
    <location>
        <position position="232"/>
    </location>
    <ligand>
        <name>FAD</name>
        <dbReference type="ChEBI" id="CHEBI:57692"/>
    </ligand>
</feature>
<dbReference type="GO" id="GO:0016020">
    <property type="term" value="C:membrane"/>
    <property type="evidence" value="ECO:0007669"/>
    <property type="project" value="UniProtKB-SubCell"/>
</dbReference>
<feature type="binding site" evidence="8">
    <location>
        <position position="267"/>
    </location>
    <ligand>
        <name>FAD</name>
        <dbReference type="ChEBI" id="CHEBI:57692"/>
    </ligand>
</feature>
<evidence type="ECO:0000256" key="8">
    <source>
        <dbReference type="PIRSR" id="PIRSR601834-1"/>
    </source>
</evidence>
<dbReference type="InterPro" id="IPR001834">
    <property type="entry name" value="CBR-like"/>
</dbReference>
<dbReference type="PROSITE" id="PS51384">
    <property type="entry name" value="FAD_FR"/>
    <property type="match status" value="1"/>
</dbReference>
<dbReference type="CDD" id="cd06183">
    <property type="entry name" value="cyt_b5_reduct_like"/>
    <property type="match status" value="1"/>
</dbReference>
<dbReference type="SUPFAM" id="SSF63380">
    <property type="entry name" value="Riboflavin synthase domain-like"/>
    <property type="match status" value="1"/>
</dbReference>